<keyword evidence="4" id="KW-0472">Membrane</keyword>
<dbReference type="GO" id="GO:0052621">
    <property type="term" value="F:diguanylate cyclase activity"/>
    <property type="evidence" value="ECO:0007669"/>
    <property type="project" value="UniProtKB-EC"/>
</dbReference>
<sequence length="524" mass="58173">MKIARLTIRKLKVLLIPLGIVGVALSVLFALHIRTLEIESITKDFELAVEKREMSFFSKLDSLARNYRLINNIIAVYGHLDSAVLSGFDLGDAKSLIYFLPDELNRRTIADRSNVLFGGSGTRGEVFFSLAGGQHIRTLFTPGQSERPVSISFVLRNADNREIAKKLGLLMPVYGKLNAAEGHKRGQFLGAILYLYNIEKIFTASALTRQGQGIDISVLDISEPGKANVLHQHKTRTKTRVYTDITHSSQGFESLGIKWQFIARPTEYFIGKRLSNSPLIIGILGIILTLVLAVQIFSLLNKLELAHFANARLSRAANIDALTQIPNRGSFDQRLAEEWQRARRAQHSISLVMIDVDNFKRYNDTYGHIAGDAVLTQVASCLRESLNRAGDFVARYGGEEFAIILPDTRHAHVIAERCRRAIYNLNIEHQSSSSDSIVTISLGVATCHPMACSSYESLKIYADKALYQAKEHGRNQVAIEQTLNLKTCSNVQDKYPGIVKNTGGCYEALHRPDSGSSGITMPRA</sequence>
<evidence type="ECO:0000313" key="6">
    <source>
        <dbReference type="EMBL" id="WDE08470.1"/>
    </source>
</evidence>
<evidence type="ECO:0000259" key="5">
    <source>
        <dbReference type="PROSITE" id="PS50887"/>
    </source>
</evidence>
<dbReference type="GO" id="GO:0005886">
    <property type="term" value="C:plasma membrane"/>
    <property type="evidence" value="ECO:0007669"/>
    <property type="project" value="TreeGrafter"/>
</dbReference>
<organism evidence="6 7">
    <name type="scientific">Thalassomonas viridans</name>
    <dbReference type="NCBI Taxonomy" id="137584"/>
    <lineage>
        <taxon>Bacteria</taxon>
        <taxon>Pseudomonadati</taxon>
        <taxon>Pseudomonadota</taxon>
        <taxon>Gammaproteobacteria</taxon>
        <taxon>Alteromonadales</taxon>
        <taxon>Colwelliaceae</taxon>
        <taxon>Thalassomonas</taxon>
    </lineage>
</organism>
<dbReference type="NCBIfam" id="TIGR00254">
    <property type="entry name" value="GGDEF"/>
    <property type="match status" value="1"/>
</dbReference>
<dbReference type="EC" id="2.7.7.65" evidence="2"/>
<proteinExistence type="predicted"/>
<dbReference type="InterPro" id="IPR050469">
    <property type="entry name" value="Diguanylate_Cyclase"/>
</dbReference>
<keyword evidence="7" id="KW-1185">Reference proteome</keyword>
<feature type="transmembrane region" description="Helical" evidence="4">
    <location>
        <begin position="12"/>
        <end position="33"/>
    </location>
</feature>
<dbReference type="KEGG" id="tvd:SG34_031600"/>
<reference evidence="6 7" key="2">
    <citation type="journal article" date="2022" name="Mar. Drugs">
        <title>Bioassay-Guided Fractionation Leads to the Detection of Cholic Acid Generated by the Rare Thalassomonas sp.</title>
        <authorList>
            <person name="Pheiffer F."/>
            <person name="Schneider Y.K."/>
            <person name="Hansen E.H."/>
            <person name="Andersen J.H."/>
            <person name="Isaksson J."/>
            <person name="Busche T."/>
            <person name="R C."/>
            <person name="Kalinowski J."/>
            <person name="Zyl L.V."/>
            <person name="Trindade M."/>
        </authorList>
    </citation>
    <scope>NUCLEOTIDE SEQUENCE [LARGE SCALE GENOMIC DNA]</scope>
    <source>
        <strain evidence="6 7">XOM25</strain>
    </source>
</reference>
<comment type="cofactor">
    <cofactor evidence="1">
        <name>Mg(2+)</name>
        <dbReference type="ChEBI" id="CHEBI:18420"/>
    </cofactor>
</comment>
<accession>A0AAE9Z813</accession>
<dbReference type="EMBL" id="CP059734">
    <property type="protein sequence ID" value="WDE08470.1"/>
    <property type="molecule type" value="Genomic_DNA"/>
</dbReference>
<evidence type="ECO:0000256" key="1">
    <source>
        <dbReference type="ARBA" id="ARBA00001946"/>
    </source>
</evidence>
<evidence type="ECO:0000313" key="7">
    <source>
        <dbReference type="Proteomes" id="UP000032352"/>
    </source>
</evidence>
<dbReference type="GO" id="GO:0043709">
    <property type="term" value="P:cell adhesion involved in single-species biofilm formation"/>
    <property type="evidence" value="ECO:0007669"/>
    <property type="project" value="TreeGrafter"/>
</dbReference>
<dbReference type="AlphaFoldDB" id="A0AAE9Z813"/>
<dbReference type="PANTHER" id="PTHR45138:SF9">
    <property type="entry name" value="DIGUANYLATE CYCLASE DGCM-RELATED"/>
    <property type="match status" value="1"/>
</dbReference>
<dbReference type="Pfam" id="PF00990">
    <property type="entry name" value="GGDEF"/>
    <property type="match status" value="1"/>
</dbReference>
<name>A0AAE9Z813_9GAMM</name>
<evidence type="ECO:0000256" key="4">
    <source>
        <dbReference type="SAM" id="Phobius"/>
    </source>
</evidence>
<feature type="transmembrane region" description="Helical" evidence="4">
    <location>
        <begin position="279"/>
        <end position="300"/>
    </location>
</feature>
<dbReference type="Gene3D" id="3.30.70.270">
    <property type="match status" value="1"/>
</dbReference>
<gene>
    <name evidence="6" type="ORF">SG34_031600</name>
</gene>
<comment type="catalytic activity">
    <reaction evidence="3">
        <text>2 GTP = 3',3'-c-di-GMP + 2 diphosphate</text>
        <dbReference type="Rhea" id="RHEA:24898"/>
        <dbReference type="ChEBI" id="CHEBI:33019"/>
        <dbReference type="ChEBI" id="CHEBI:37565"/>
        <dbReference type="ChEBI" id="CHEBI:58805"/>
        <dbReference type="EC" id="2.7.7.65"/>
    </reaction>
</comment>
<dbReference type="RefSeq" id="WP_053046506.1">
    <property type="nucleotide sequence ID" value="NZ_CP059734.1"/>
</dbReference>
<dbReference type="SUPFAM" id="SSF55073">
    <property type="entry name" value="Nucleotide cyclase"/>
    <property type="match status" value="1"/>
</dbReference>
<evidence type="ECO:0000256" key="2">
    <source>
        <dbReference type="ARBA" id="ARBA00012528"/>
    </source>
</evidence>
<dbReference type="FunFam" id="3.30.70.270:FF:000001">
    <property type="entry name" value="Diguanylate cyclase domain protein"/>
    <property type="match status" value="1"/>
</dbReference>
<dbReference type="PANTHER" id="PTHR45138">
    <property type="entry name" value="REGULATORY COMPONENTS OF SENSORY TRANSDUCTION SYSTEM"/>
    <property type="match status" value="1"/>
</dbReference>
<keyword evidence="4" id="KW-0812">Transmembrane</keyword>
<dbReference type="GO" id="GO:1902201">
    <property type="term" value="P:negative regulation of bacterial-type flagellum-dependent cell motility"/>
    <property type="evidence" value="ECO:0007669"/>
    <property type="project" value="TreeGrafter"/>
</dbReference>
<dbReference type="SMART" id="SM00267">
    <property type="entry name" value="GGDEF"/>
    <property type="match status" value="1"/>
</dbReference>
<dbReference type="Proteomes" id="UP000032352">
    <property type="component" value="Chromosome pTvir"/>
</dbReference>
<dbReference type="InterPro" id="IPR000160">
    <property type="entry name" value="GGDEF_dom"/>
</dbReference>
<dbReference type="CDD" id="cd01949">
    <property type="entry name" value="GGDEF"/>
    <property type="match status" value="1"/>
</dbReference>
<feature type="domain" description="GGDEF" evidence="5">
    <location>
        <begin position="347"/>
        <end position="482"/>
    </location>
</feature>
<dbReference type="InterPro" id="IPR029787">
    <property type="entry name" value="Nucleotide_cyclase"/>
</dbReference>
<dbReference type="InterPro" id="IPR043128">
    <property type="entry name" value="Rev_trsase/Diguanyl_cyclase"/>
</dbReference>
<protein>
    <recommendedName>
        <fullName evidence="2">diguanylate cyclase</fullName>
        <ecNumber evidence="2">2.7.7.65</ecNumber>
    </recommendedName>
</protein>
<evidence type="ECO:0000256" key="3">
    <source>
        <dbReference type="ARBA" id="ARBA00034247"/>
    </source>
</evidence>
<dbReference type="PROSITE" id="PS50887">
    <property type="entry name" value="GGDEF"/>
    <property type="match status" value="1"/>
</dbReference>
<reference evidence="6 7" key="1">
    <citation type="journal article" date="2015" name="Genome Announc.">
        <title>Draft Genome Sequences of Marine Isolates of Thalassomonas viridans and Thalassomonas actiniarum.</title>
        <authorList>
            <person name="Olonade I."/>
            <person name="van Zyl L.J."/>
            <person name="Trindade M."/>
        </authorList>
    </citation>
    <scope>NUCLEOTIDE SEQUENCE [LARGE SCALE GENOMIC DNA]</scope>
    <source>
        <strain evidence="6 7">XOM25</strain>
    </source>
</reference>
<keyword evidence="4" id="KW-1133">Transmembrane helix</keyword>